<evidence type="ECO:0000256" key="1">
    <source>
        <dbReference type="ARBA" id="ARBA00001933"/>
    </source>
</evidence>
<evidence type="ECO:0000259" key="6">
    <source>
        <dbReference type="Pfam" id="PF00291"/>
    </source>
</evidence>
<dbReference type="GO" id="GO:0009088">
    <property type="term" value="P:threonine biosynthetic process"/>
    <property type="evidence" value="ECO:0007669"/>
    <property type="project" value="UniProtKB-UniRule"/>
</dbReference>
<dbReference type="Gene3D" id="3.90.1380.10">
    <property type="entry name" value="Threonine synthase, N-terminal domain"/>
    <property type="match status" value="1"/>
</dbReference>
<evidence type="ECO:0000256" key="4">
    <source>
        <dbReference type="NCBIfam" id="TIGR00260"/>
    </source>
</evidence>
<dbReference type="Pfam" id="PF24857">
    <property type="entry name" value="THR4_C"/>
    <property type="match status" value="1"/>
</dbReference>
<dbReference type="EMBL" id="AZCX01000006">
    <property type="protein sequence ID" value="KRK47712.1"/>
    <property type="molecule type" value="Genomic_DNA"/>
</dbReference>
<dbReference type="InterPro" id="IPR037158">
    <property type="entry name" value="Thr_synth_N_sf"/>
</dbReference>
<dbReference type="SUPFAM" id="SSF53686">
    <property type="entry name" value="Tryptophan synthase beta subunit-like PLP-dependent enzymes"/>
    <property type="match status" value="1"/>
</dbReference>
<gene>
    <name evidence="8" type="ORF">FC96_GL002197</name>
</gene>
<dbReference type="InterPro" id="IPR029144">
    <property type="entry name" value="Thr_synth_N"/>
</dbReference>
<dbReference type="AlphaFoldDB" id="A0A0R1HMA2"/>
<feature type="modified residue" description="N6-(pyridoxal phosphate)lysine" evidence="5">
    <location>
        <position position="119"/>
    </location>
</feature>
<dbReference type="EC" id="4.2.3.1" evidence="4"/>
<protein>
    <recommendedName>
        <fullName evidence="4">Threonine synthase</fullName>
        <ecNumber evidence="4">4.2.3.1</ecNumber>
    </recommendedName>
</protein>
<feature type="domain" description="Tryptophan synthase beta chain-like PALP" evidence="6">
    <location>
        <begin position="108"/>
        <end position="352"/>
    </location>
</feature>
<dbReference type="PANTHER" id="PTHR43515:SF1">
    <property type="entry name" value="THREONINE SYNTHASE-LIKE 1"/>
    <property type="match status" value="1"/>
</dbReference>
<dbReference type="NCBIfam" id="TIGR00260">
    <property type="entry name" value="thrC"/>
    <property type="match status" value="1"/>
</dbReference>
<evidence type="ECO:0000313" key="8">
    <source>
        <dbReference type="EMBL" id="KRK47712.1"/>
    </source>
</evidence>
<evidence type="ECO:0000313" key="9">
    <source>
        <dbReference type="Proteomes" id="UP000050911"/>
    </source>
</evidence>
<keyword evidence="9" id="KW-1185">Reference proteome</keyword>
<evidence type="ECO:0000256" key="5">
    <source>
        <dbReference type="PIRSR" id="PIRSR604450-51"/>
    </source>
</evidence>
<keyword evidence="3 5" id="KW-0663">Pyridoxal phosphate</keyword>
<organism evidence="8 9">
    <name type="scientific">Secundilactobacillus kimchicus JCM 15530</name>
    <dbReference type="NCBI Taxonomy" id="1302272"/>
    <lineage>
        <taxon>Bacteria</taxon>
        <taxon>Bacillati</taxon>
        <taxon>Bacillota</taxon>
        <taxon>Bacilli</taxon>
        <taxon>Lactobacillales</taxon>
        <taxon>Lactobacillaceae</taxon>
        <taxon>Secundilactobacillus</taxon>
    </lineage>
</organism>
<dbReference type="GO" id="GO:0004795">
    <property type="term" value="F:threonine synthase activity"/>
    <property type="evidence" value="ECO:0007669"/>
    <property type="project" value="UniProtKB-UniRule"/>
</dbReference>
<dbReference type="CDD" id="cd01560">
    <property type="entry name" value="Thr-synth_2"/>
    <property type="match status" value="1"/>
</dbReference>
<sequence>MLKEELMTLNYRSTRDPQAATLTASQAILQGLSPDGGLYVPTEAPVLDLPLADLPAMSYQEVAFRVLKAFLTDFTDEELRDCIAAAYNGTFDDAAIAPVSHHGNDYYLELFHGPTIAFKDLALQMLPHLMTVAAKKNHFSKETVILTATSGDTGKAAMAGFEDVAGTKIIVFYPNNGVSPIQERQMITQTGDNTYVVAINGNFDEAQTNVKEIFNDKAFAAQLAENGFQFSSANSINIGRLVPQVAYYFSAYGQLVATGQLQLGDTVNFSVPTGNFGDILAGFYAKQLGLPIHKLICASNDNNVLTDFFNTGVYNRKRPFKTTTSPSMDILVSSNLERLLFHALGDSASQTAEKMHALETAGQYSVSPEILTGLQTDFWAGYATAAADKQAISDVYHQTNFAIDPHTAVAKAAADQYRTAESDNRPMVIVSTASPYKFPNAVLAAIEDTPVTADGLAAVTQLHDLVGVPLPPAIKRLFDAEVRHHQTVPPDDMQHAIREILHII</sequence>
<name>A0A0R1HMA2_9LACO</name>
<dbReference type="InterPro" id="IPR036052">
    <property type="entry name" value="TrpB-like_PALP_sf"/>
</dbReference>
<dbReference type="InterPro" id="IPR004450">
    <property type="entry name" value="Thr_synthase-like"/>
</dbReference>
<dbReference type="Pfam" id="PF14821">
    <property type="entry name" value="Thr_synth_N"/>
    <property type="match status" value="1"/>
</dbReference>
<dbReference type="InterPro" id="IPR001926">
    <property type="entry name" value="TrpB-like_PALP"/>
</dbReference>
<proteinExistence type="inferred from homology"/>
<evidence type="ECO:0000256" key="2">
    <source>
        <dbReference type="ARBA" id="ARBA00005517"/>
    </source>
</evidence>
<comment type="cofactor">
    <cofactor evidence="1 5">
        <name>pyridoxal 5'-phosphate</name>
        <dbReference type="ChEBI" id="CHEBI:597326"/>
    </cofactor>
</comment>
<comment type="caution">
    <text evidence="8">The sequence shown here is derived from an EMBL/GenBank/DDBJ whole genome shotgun (WGS) entry which is preliminary data.</text>
</comment>
<accession>A0A0R1HMA2</accession>
<dbReference type="Proteomes" id="UP000050911">
    <property type="component" value="Unassembled WGS sequence"/>
</dbReference>
<dbReference type="PANTHER" id="PTHR43515">
    <property type="entry name" value="THREONINE SYNTHASE-LIKE 1"/>
    <property type="match status" value="1"/>
</dbReference>
<feature type="domain" description="Threonine synthase N-terminal" evidence="7">
    <location>
        <begin position="10"/>
        <end position="87"/>
    </location>
</feature>
<dbReference type="STRING" id="1302272.FC96_GL002197"/>
<comment type="similarity">
    <text evidence="2">Belongs to the threonine synthase family.</text>
</comment>
<dbReference type="GO" id="GO:0005737">
    <property type="term" value="C:cytoplasm"/>
    <property type="evidence" value="ECO:0007669"/>
    <property type="project" value="TreeGrafter"/>
</dbReference>
<reference evidence="8 9" key="1">
    <citation type="journal article" date="2015" name="Genome Announc.">
        <title>Expanding the biotechnology potential of lactobacilli through comparative genomics of 213 strains and associated genera.</title>
        <authorList>
            <person name="Sun Z."/>
            <person name="Harris H.M."/>
            <person name="McCann A."/>
            <person name="Guo C."/>
            <person name="Argimon S."/>
            <person name="Zhang W."/>
            <person name="Yang X."/>
            <person name="Jeffery I.B."/>
            <person name="Cooney J.C."/>
            <person name="Kagawa T.F."/>
            <person name="Liu W."/>
            <person name="Song Y."/>
            <person name="Salvetti E."/>
            <person name="Wrobel A."/>
            <person name="Rasinkangas P."/>
            <person name="Parkhill J."/>
            <person name="Rea M.C."/>
            <person name="O'Sullivan O."/>
            <person name="Ritari J."/>
            <person name="Douillard F.P."/>
            <person name="Paul Ross R."/>
            <person name="Yang R."/>
            <person name="Briner A.E."/>
            <person name="Felis G.E."/>
            <person name="de Vos W.M."/>
            <person name="Barrangou R."/>
            <person name="Klaenhammer T.R."/>
            <person name="Caufield P.W."/>
            <person name="Cui Y."/>
            <person name="Zhang H."/>
            <person name="O'Toole P.W."/>
        </authorList>
    </citation>
    <scope>NUCLEOTIDE SEQUENCE [LARGE SCALE GENOMIC DNA]</scope>
    <source>
        <strain evidence="8 9">JCM 15530</strain>
    </source>
</reference>
<dbReference type="PATRIC" id="fig|1302272.5.peg.2246"/>
<dbReference type="Pfam" id="PF00291">
    <property type="entry name" value="PALP"/>
    <property type="match status" value="1"/>
</dbReference>
<evidence type="ECO:0000259" key="7">
    <source>
        <dbReference type="Pfam" id="PF14821"/>
    </source>
</evidence>
<evidence type="ECO:0000256" key="3">
    <source>
        <dbReference type="ARBA" id="ARBA00022898"/>
    </source>
</evidence>
<dbReference type="Gene3D" id="3.40.50.1100">
    <property type="match status" value="2"/>
</dbReference>